<dbReference type="Proteomes" id="UP001231924">
    <property type="component" value="Unassembled WGS sequence"/>
</dbReference>
<feature type="transmembrane region" description="Helical" evidence="1">
    <location>
        <begin position="159"/>
        <end position="179"/>
    </location>
</feature>
<comment type="caution">
    <text evidence="2">The sequence shown here is derived from an EMBL/GenBank/DDBJ whole genome shotgun (WGS) entry which is preliminary data.</text>
</comment>
<keyword evidence="1" id="KW-1133">Transmembrane helix</keyword>
<sequence>MTTDLLTSPATIAIVVGEVAFWVFLVGGLAVRYLLRAPRLGMGLLGCTVLVDLAILTTAVVDVRAGGAATSAHGLAALYVGFSVAFGHSVIRWADGHAAHRWAGAPRPQKVPRDGRERAAHEWRSFARWLLAGAIAAAGIGLVILLAGAGAEVTALTDWFPRLGVITAIWFLTGPVWHLGGLAPTRRQEPES</sequence>
<evidence type="ECO:0000313" key="3">
    <source>
        <dbReference type="Proteomes" id="UP001231924"/>
    </source>
</evidence>
<protein>
    <submittedName>
        <fullName evidence="2">Uncharacterized protein</fullName>
    </submittedName>
</protein>
<organism evidence="2 3">
    <name type="scientific">Actinomycetospora termitidis</name>
    <dbReference type="NCBI Taxonomy" id="3053470"/>
    <lineage>
        <taxon>Bacteria</taxon>
        <taxon>Bacillati</taxon>
        <taxon>Actinomycetota</taxon>
        <taxon>Actinomycetes</taxon>
        <taxon>Pseudonocardiales</taxon>
        <taxon>Pseudonocardiaceae</taxon>
        <taxon>Actinomycetospora</taxon>
    </lineage>
</organism>
<evidence type="ECO:0000256" key="1">
    <source>
        <dbReference type="SAM" id="Phobius"/>
    </source>
</evidence>
<feature type="transmembrane region" description="Helical" evidence="1">
    <location>
        <begin position="73"/>
        <end position="91"/>
    </location>
</feature>
<feature type="transmembrane region" description="Helical" evidence="1">
    <location>
        <begin position="12"/>
        <end position="35"/>
    </location>
</feature>
<name>A0ABT7MCQ5_9PSEU</name>
<keyword evidence="3" id="KW-1185">Reference proteome</keyword>
<proteinExistence type="predicted"/>
<dbReference type="RefSeq" id="WP_286054767.1">
    <property type="nucleotide sequence ID" value="NZ_JASVWF010000004.1"/>
</dbReference>
<feature type="transmembrane region" description="Helical" evidence="1">
    <location>
        <begin position="126"/>
        <end position="147"/>
    </location>
</feature>
<evidence type="ECO:0000313" key="2">
    <source>
        <dbReference type="EMBL" id="MDL5158246.1"/>
    </source>
</evidence>
<keyword evidence="1" id="KW-0472">Membrane</keyword>
<gene>
    <name evidence="2" type="ORF">QRT03_19930</name>
</gene>
<feature type="transmembrane region" description="Helical" evidence="1">
    <location>
        <begin position="42"/>
        <end position="61"/>
    </location>
</feature>
<dbReference type="EMBL" id="JASVWF010000004">
    <property type="protein sequence ID" value="MDL5158246.1"/>
    <property type="molecule type" value="Genomic_DNA"/>
</dbReference>
<accession>A0ABT7MCQ5</accession>
<keyword evidence="1" id="KW-0812">Transmembrane</keyword>
<reference evidence="2 3" key="1">
    <citation type="submission" date="2023-06" db="EMBL/GenBank/DDBJ databases">
        <title>Actinomycetospora Odt1-22.</title>
        <authorList>
            <person name="Supong K."/>
        </authorList>
    </citation>
    <scope>NUCLEOTIDE SEQUENCE [LARGE SCALE GENOMIC DNA]</scope>
    <source>
        <strain evidence="2 3">Odt1-22</strain>
    </source>
</reference>